<dbReference type="InterPro" id="IPR003453">
    <property type="entry name" value="ABC_MlaE_roteobac"/>
</dbReference>
<evidence type="ECO:0000256" key="7">
    <source>
        <dbReference type="RuleBase" id="RU362044"/>
    </source>
</evidence>
<gene>
    <name evidence="8" type="ordered locus">A2cp1_2082</name>
</gene>
<dbReference type="Proteomes" id="UP000007089">
    <property type="component" value="Chromosome"/>
</dbReference>
<dbReference type="Pfam" id="PF02405">
    <property type="entry name" value="MlaE"/>
    <property type="match status" value="1"/>
</dbReference>
<evidence type="ECO:0000256" key="1">
    <source>
        <dbReference type="ARBA" id="ARBA00004141"/>
    </source>
</evidence>
<evidence type="ECO:0008006" key="10">
    <source>
        <dbReference type="Google" id="ProtNLM"/>
    </source>
</evidence>
<dbReference type="GO" id="GO:0043190">
    <property type="term" value="C:ATP-binding cassette (ABC) transporter complex"/>
    <property type="evidence" value="ECO:0007669"/>
    <property type="project" value="InterPro"/>
</dbReference>
<feature type="transmembrane region" description="Helical" evidence="7">
    <location>
        <begin position="12"/>
        <end position="28"/>
    </location>
</feature>
<dbReference type="KEGG" id="acp:A2cp1_2082"/>
<name>B8J8C4_ANAD2</name>
<sequence length="251" mass="26523">MLSRLRDAFEDFGRMILFAGEIVAWAFRPPFRPDQILAQMAFIGAGSAFIVGVTGTFAGMVFGLQMNYALRQFAAEGYTGGSTAFALARELSPVFTALMVTGRAGSAITTELGTMRVTEQIDAMETMAVSPIQYLVVPRVVASILMFPVLTMLFNALGYGGAYVMGVFVSGIPEGPFIQHTREFLGPNDIFHGLGKAVLFGYIVAVITTWRGYAASGGARGVGEGTTRAVVASSVAILVADYAGTVLSVGT</sequence>
<evidence type="ECO:0000256" key="2">
    <source>
        <dbReference type="ARBA" id="ARBA00007556"/>
    </source>
</evidence>
<evidence type="ECO:0000313" key="8">
    <source>
        <dbReference type="EMBL" id="ACL65423.1"/>
    </source>
</evidence>
<keyword evidence="6 7" id="KW-0472">Membrane</keyword>
<dbReference type="PANTHER" id="PTHR30188">
    <property type="entry name" value="ABC TRANSPORTER PERMEASE PROTEIN-RELATED"/>
    <property type="match status" value="1"/>
</dbReference>
<dbReference type="HOGENOM" id="CLU_045686_1_1_7"/>
<protein>
    <recommendedName>
        <fullName evidence="10">ABC transporter permease</fullName>
    </recommendedName>
</protein>
<reference evidence="8" key="1">
    <citation type="submission" date="2009-01" db="EMBL/GenBank/DDBJ databases">
        <title>Complete sequence of Anaeromyxobacter dehalogenans 2CP-1.</title>
        <authorList>
            <consortium name="US DOE Joint Genome Institute"/>
            <person name="Lucas S."/>
            <person name="Copeland A."/>
            <person name="Lapidus A."/>
            <person name="Glavina del Rio T."/>
            <person name="Dalin E."/>
            <person name="Tice H."/>
            <person name="Bruce D."/>
            <person name="Goodwin L."/>
            <person name="Pitluck S."/>
            <person name="Saunders E."/>
            <person name="Brettin T."/>
            <person name="Detter J.C."/>
            <person name="Han C."/>
            <person name="Larimer F."/>
            <person name="Land M."/>
            <person name="Hauser L."/>
            <person name="Kyrpides N."/>
            <person name="Ovchinnikova G."/>
            <person name="Beliaev A.S."/>
            <person name="Richardson P."/>
        </authorList>
    </citation>
    <scope>NUCLEOTIDE SEQUENCE</scope>
    <source>
        <strain evidence="8">2CP-1</strain>
    </source>
</reference>
<dbReference type="GO" id="GO:0005548">
    <property type="term" value="F:phospholipid transporter activity"/>
    <property type="evidence" value="ECO:0007669"/>
    <property type="project" value="TreeGrafter"/>
</dbReference>
<comment type="similarity">
    <text evidence="2 7">Belongs to the MlaE permease family.</text>
</comment>
<dbReference type="AlphaFoldDB" id="B8J8C4"/>
<keyword evidence="4 7" id="KW-0812">Transmembrane</keyword>
<evidence type="ECO:0000256" key="4">
    <source>
        <dbReference type="ARBA" id="ARBA00022692"/>
    </source>
</evidence>
<evidence type="ECO:0000256" key="5">
    <source>
        <dbReference type="ARBA" id="ARBA00022989"/>
    </source>
</evidence>
<keyword evidence="9" id="KW-1185">Reference proteome</keyword>
<feature type="transmembrane region" description="Helical" evidence="7">
    <location>
        <begin position="40"/>
        <end position="64"/>
    </location>
</feature>
<comment type="subcellular location">
    <subcellularLocation>
        <location evidence="1">Membrane</location>
        <topology evidence="1">Multi-pass membrane protein</topology>
    </subcellularLocation>
</comment>
<evidence type="ECO:0000313" key="9">
    <source>
        <dbReference type="Proteomes" id="UP000007089"/>
    </source>
</evidence>
<dbReference type="EMBL" id="CP001359">
    <property type="protein sequence ID" value="ACL65423.1"/>
    <property type="molecule type" value="Genomic_DNA"/>
</dbReference>
<feature type="transmembrane region" description="Helical" evidence="7">
    <location>
        <begin position="190"/>
        <end position="210"/>
    </location>
</feature>
<evidence type="ECO:0000256" key="3">
    <source>
        <dbReference type="ARBA" id="ARBA00022448"/>
    </source>
</evidence>
<dbReference type="PANTHER" id="PTHR30188:SF4">
    <property type="entry name" value="PROTEIN TRIGALACTOSYLDIACYLGLYCEROL 1, CHLOROPLASTIC"/>
    <property type="match status" value="1"/>
</dbReference>
<keyword evidence="3" id="KW-0813">Transport</keyword>
<comment type="caution">
    <text evidence="7">Lacks conserved residue(s) required for the propagation of feature annotation.</text>
</comment>
<dbReference type="NCBIfam" id="TIGR00056">
    <property type="entry name" value="MlaE family lipid ABC transporter permease subunit"/>
    <property type="match status" value="1"/>
</dbReference>
<dbReference type="RefSeq" id="WP_012633281.1">
    <property type="nucleotide sequence ID" value="NC_011891.1"/>
</dbReference>
<evidence type="ECO:0000256" key="6">
    <source>
        <dbReference type="ARBA" id="ARBA00023136"/>
    </source>
</evidence>
<organism evidence="8 9">
    <name type="scientific">Anaeromyxobacter dehalogenans (strain ATCC BAA-258 / DSM 21875 / 2CP-1)</name>
    <dbReference type="NCBI Taxonomy" id="455488"/>
    <lineage>
        <taxon>Bacteria</taxon>
        <taxon>Pseudomonadati</taxon>
        <taxon>Myxococcota</taxon>
        <taxon>Myxococcia</taxon>
        <taxon>Myxococcales</taxon>
        <taxon>Cystobacterineae</taxon>
        <taxon>Anaeromyxobacteraceae</taxon>
        <taxon>Anaeromyxobacter</taxon>
    </lineage>
</organism>
<feature type="transmembrane region" description="Helical" evidence="7">
    <location>
        <begin position="144"/>
        <end position="170"/>
    </location>
</feature>
<proteinExistence type="inferred from homology"/>
<dbReference type="InterPro" id="IPR030802">
    <property type="entry name" value="Permease_MalE"/>
</dbReference>
<accession>B8J8C4</accession>
<keyword evidence="5 7" id="KW-1133">Transmembrane helix</keyword>